<keyword evidence="12" id="KW-1185">Reference proteome</keyword>
<dbReference type="PANTHER" id="PTHR33751:SF9">
    <property type="entry name" value="CYTOCHROME C4"/>
    <property type="match status" value="1"/>
</dbReference>
<keyword evidence="9" id="KW-0732">Signal</keyword>
<protein>
    <submittedName>
        <fullName evidence="11">C-type cytochrome</fullName>
    </submittedName>
</protein>
<dbReference type="InterPro" id="IPR009056">
    <property type="entry name" value="Cyt_c-like_dom"/>
</dbReference>
<evidence type="ECO:0000313" key="11">
    <source>
        <dbReference type="EMBL" id="MEK8029904.1"/>
    </source>
</evidence>
<accession>A0ABU9BIX5</accession>
<dbReference type="EMBL" id="JBBUTG010000002">
    <property type="protein sequence ID" value="MEK8029904.1"/>
    <property type="molecule type" value="Genomic_DNA"/>
</dbReference>
<sequence length="209" mass="22121">MKTPAAVAFSALLAAAVALPVWANEPAAPAKVDLAKGQELSTNVCAACHTADGSRGSPANPILQGQHPEYIVKQLTEFKSGKRTNAIMQGMAAPLTEADMKNVAAFYASKQAKPGFAKNKATVTLGEKIYRAGIADKQVPACAGCHSPTGSGIPAQYPRIGGQHADYIDLQMKAFRDHKRMNSVQMQEIAARMNNEEIAAVADYIAGLR</sequence>
<evidence type="ECO:0000256" key="5">
    <source>
        <dbReference type="ARBA" id="ARBA00022764"/>
    </source>
</evidence>
<evidence type="ECO:0000259" key="10">
    <source>
        <dbReference type="PROSITE" id="PS51007"/>
    </source>
</evidence>
<evidence type="ECO:0000256" key="3">
    <source>
        <dbReference type="ARBA" id="ARBA00022617"/>
    </source>
</evidence>
<evidence type="ECO:0000256" key="6">
    <source>
        <dbReference type="ARBA" id="ARBA00022982"/>
    </source>
</evidence>
<feature type="domain" description="Cytochrome c" evidence="10">
    <location>
        <begin position="121"/>
        <end position="209"/>
    </location>
</feature>
<dbReference type="InterPro" id="IPR024167">
    <property type="entry name" value="Cytochrome_c4-like"/>
</dbReference>
<evidence type="ECO:0000256" key="1">
    <source>
        <dbReference type="ARBA" id="ARBA00004418"/>
    </source>
</evidence>
<dbReference type="PIRSF" id="PIRSF000005">
    <property type="entry name" value="Cytochrome_c4"/>
    <property type="match status" value="1"/>
</dbReference>
<dbReference type="InterPro" id="IPR036909">
    <property type="entry name" value="Cyt_c-like_dom_sf"/>
</dbReference>
<dbReference type="Gene3D" id="1.10.760.10">
    <property type="entry name" value="Cytochrome c-like domain"/>
    <property type="match status" value="2"/>
</dbReference>
<keyword evidence="6" id="KW-0249">Electron transport</keyword>
<name>A0ABU9BIX5_9BURK</name>
<evidence type="ECO:0000256" key="8">
    <source>
        <dbReference type="PROSITE-ProRule" id="PRU00433"/>
    </source>
</evidence>
<dbReference type="SUPFAM" id="SSF46626">
    <property type="entry name" value="Cytochrome c"/>
    <property type="match status" value="2"/>
</dbReference>
<keyword evidence="3 8" id="KW-0349">Heme</keyword>
<feature type="signal peptide" evidence="9">
    <location>
        <begin position="1"/>
        <end position="23"/>
    </location>
</feature>
<dbReference type="Proteomes" id="UP001371218">
    <property type="component" value="Unassembled WGS sequence"/>
</dbReference>
<feature type="chain" id="PRO_5045572918" evidence="9">
    <location>
        <begin position="24"/>
        <end position="209"/>
    </location>
</feature>
<proteinExistence type="predicted"/>
<reference evidence="11 12" key="1">
    <citation type="submission" date="2024-04" db="EMBL/GenBank/DDBJ databases">
        <title>Novel species of the genus Ideonella isolated from streams.</title>
        <authorList>
            <person name="Lu H."/>
        </authorList>
    </citation>
    <scope>NUCLEOTIDE SEQUENCE [LARGE SCALE GENOMIC DNA]</scope>
    <source>
        <strain evidence="11 12">DXS29W</strain>
    </source>
</reference>
<keyword evidence="2" id="KW-0813">Transport</keyword>
<dbReference type="PANTHER" id="PTHR33751">
    <property type="entry name" value="CBB3-TYPE CYTOCHROME C OXIDASE SUBUNIT FIXP"/>
    <property type="match status" value="1"/>
</dbReference>
<gene>
    <name evidence="11" type="ORF">AACH06_03640</name>
</gene>
<evidence type="ECO:0000256" key="7">
    <source>
        <dbReference type="ARBA" id="ARBA00023004"/>
    </source>
</evidence>
<dbReference type="RefSeq" id="WP_341424264.1">
    <property type="nucleotide sequence ID" value="NZ_JBBUTG010000002.1"/>
</dbReference>
<comment type="caution">
    <text evidence="11">The sequence shown here is derived from an EMBL/GenBank/DDBJ whole genome shotgun (WGS) entry which is preliminary data.</text>
</comment>
<evidence type="ECO:0000256" key="9">
    <source>
        <dbReference type="SAM" id="SignalP"/>
    </source>
</evidence>
<keyword evidence="5" id="KW-0574">Periplasm</keyword>
<keyword evidence="7 8" id="KW-0408">Iron</keyword>
<feature type="domain" description="Cytochrome c" evidence="10">
    <location>
        <begin position="32"/>
        <end position="111"/>
    </location>
</feature>
<organism evidence="11 12">
    <name type="scientific">Ideonella lacteola</name>
    <dbReference type="NCBI Taxonomy" id="2984193"/>
    <lineage>
        <taxon>Bacteria</taxon>
        <taxon>Pseudomonadati</taxon>
        <taxon>Pseudomonadota</taxon>
        <taxon>Betaproteobacteria</taxon>
        <taxon>Burkholderiales</taxon>
        <taxon>Sphaerotilaceae</taxon>
        <taxon>Ideonella</taxon>
    </lineage>
</organism>
<keyword evidence="4 8" id="KW-0479">Metal-binding</keyword>
<evidence type="ECO:0000256" key="2">
    <source>
        <dbReference type="ARBA" id="ARBA00022448"/>
    </source>
</evidence>
<dbReference type="Pfam" id="PF00034">
    <property type="entry name" value="Cytochrom_C"/>
    <property type="match status" value="2"/>
</dbReference>
<dbReference type="PROSITE" id="PS51007">
    <property type="entry name" value="CYTC"/>
    <property type="match status" value="2"/>
</dbReference>
<comment type="subcellular location">
    <subcellularLocation>
        <location evidence="1">Periplasm</location>
    </subcellularLocation>
</comment>
<evidence type="ECO:0000313" key="12">
    <source>
        <dbReference type="Proteomes" id="UP001371218"/>
    </source>
</evidence>
<dbReference type="InterPro" id="IPR050597">
    <property type="entry name" value="Cytochrome_c_Oxidase_Subunit"/>
</dbReference>
<evidence type="ECO:0000256" key="4">
    <source>
        <dbReference type="ARBA" id="ARBA00022723"/>
    </source>
</evidence>